<dbReference type="PROSITE" id="PS51077">
    <property type="entry name" value="HTH_ICLR"/>
    <property type="match status" value="1"/>
</dbReference>
<dbReference type="GO" id="GO:0003700">
    <property type="term" value="F:DNA-binding transcription factor activity"/>
    <property type="evidence" value="ECO:0007669"/>
    <property type="project" value="TreeGrafter"/>
</dbReference>
<gene>
    <name evidence="6" type="ORF">CYD53_11568</name>
</gene>
<keyword evidence="7" id="KW-1185">Reference proteome</keyword>
<dbReference type="Pfam" id="PF01614">
    <property type="entry name" value="IclR_C"/>
    <property type="match status" value="2"/>
</dbReference>
<organism evidence="6 7">
    <name type="scientific">Bosea psychrotolerans</name>
    <dbReference type="NCBI Taxonomy" id="1871628"/>
    <lineage>
        <taxon>Bacteria</taxon>
        <taxon>Pseudomonadati</taxon>
        <taxon>Pseudomonadota</taxon>
        <taxon>Alphaproteobacteria</taxon>
        <taxon>Hyphomicrobiales</taxon>
        <taxon>Boseaceae</taxon>
        <taxon>Bosea</taxon>
    </lineage>
</organism>
<dbReference type="InterPro" id="IPR005471">
    <property type="entry name" value="Tscrpt_reg_IclR_N"/>
</dbReference>
<accession>A0A2S4M0T8</accession>
<dbReference type="SMART" id="SM00346">
    <property type="entry name" value="HTH_ICLR"/>
    <property type="match status" value="1"/>
</dbReference>
<evidence type="ECO:0000256" key="3">
    <source>
        <dbReference type="ARBA" id="ARBA00023163"/>
    </source>
</evidence>
<evidence type="ECO:0000256" key="2">
    <source>
        <dbReference type="ARBA" id="ARBA00023125"/>
    </source>
</evidence>
<keyword evidence="1" id="KW-0805">Transcription regulation</keyword>
<feature type="domain" description="HTH iclR-type" evidence="4">
    <location>
        <begin position="15"/>
        <end position="76"/>
    </location>
</feature>
<dbReference type="FunFam" id="1.10.10.10:FF:000056">
    <property type="entry name" value="IclR family transcriptional regulator"/>
    <property type="match status" value="1"/>
</dbReference>
<reference evidence="6 7" key="1">
    <citation type="submission" date="2018-01" db="EMBL/GenBank/DDBJ databases">
        <title>Genomic Encyclopedia of Type Strains, Phase III (KMG-III): the genomes of soil and plant-associated and newly described type strains.</title>
        <authorList>
            <person name="Whitman W."/>
        </authorList>
    </citation>
    <scope>NUCLEOTIDE SEQUENCE [LARGE SCALE GENOMIC DNA]</scope>
    <source>
        <strain evidence="6 7">1131</strain>
    </source>
</reference>
<comment type="caution">
    <text evidence="6">The sequence shown here is derived from an EMBL/GenBank/DDBJ whole genome shotgun (WGS) entry which is preliminary data.</text>
</comment>
<keyword evidence="3" id="KW-0804">Transcription</keyword>
<evidence type="ECO:0000256" key="1">
    <source>
        <dbReference type="ARBA" id="ARBA00023015"/>
    </source>
</evidence>
<dbReference type="InterPro" id="IPR014757">
    <property type="entry name" value="Tscrpt_reg_IclR_C"/>
</dbReference>
<feature type="domain" description="IclR-ED" evidence="5">
    <location>
        <begin position="77"/>
        <end position="233"/>
    </location>
</feature>
<dbReference type="SUPFAM" id="SSF46785">
    <property type="entry name" value="Winged helix' DNA-binding domain"/>
    <property type="match status" value="1"/>
</dbReference>
<dbReference type="SUPFAM" id="SSF55781">
    <property type="entry name" value="GAF domain-like"/>
    <property type="match status" value="1"/>
</dbReference>
<dbReference type="OrthoDB" id="6166718at2"/>
<protein>
    <submittedName>
        <fullName evidence="6">IclR family transcriptional regulator</fullName>
    </submittedName>
</protein>
<dbReference type="InterPro" id="IPR036388">
    <property type="entry name" value="WH-like_DNA-bd_sf"/>
</dbReference>
<dbReference type="InterPro" id="IPR036390">
    <property type="entry name" value="WH_DNA-bd_sf"/>
</dbReference>
<dbReference type="Gene3D" id="1.10.10.10">
    <property type="entry name" value="Winged helix-like DNA-binding domain superfamily/Winged helix DNA-binding domain"/>
    <property type="match status" value="1"/>
</dbReference>
<dbReference type="InterPro" id="IPR029016">
    <property type="entry name" value="GAF-like_dom_sf"/>
</dbReference>
<dbReference type="RefSeq" id="WP_103720168.1">
    <property type="nucleotide sequence ID" value="NZ_PQFZ01000015.1"/>
</dbReference>
<evidence type="ECO:0000313" key="6">
    <source>
        <dbReference type="EMBL" id="POR48320.1"/>
    </source>
</evidence>
<evidence type="ECO:0000313" key="7">
    <source>
        <dbReference type="Proteomes" id="UP000236919"/>
    </source>
</evidence>
<sequence>MLDKKAKARPKLEGVASADRLLTVLTAFQRGDDALELTELAQRTQLVKSTIMRLCISLERFGLIERVDDGRYRLGTEIARLGSVYLQSFALEAHVMPALETLVAASGETASFYIRRGDQRLCLFRVDSPSPLRMHVRPGDLRPMDASSIAQVLRRFDPNSSAEDKAVEIPIYSSGVTDPHVASIAMPVFGAGGRLLGALALTGPASRLTGESAAKVAPTLKKTAGVLTHALGGALE</sequence>
<dbReference type="PROSITE" id="PS51078">
    <property type="entry name" value="ICLR_ED"/>
    <property type="match status" value="1"/>
</dbReference>
<dbReference type="Pfam" id="PF09339">
    <property type="entry name" value="HTH_IclR"/>
    <property type="match status" value="1"/>
</dbReference>
<dbReference type="Gene3D" id="3.30.450.40">
    <property type="match status" value="2"/>
</dbReference>
<dbReference type="AlphaFoldDB" id="A0A2S4M0T8"/>
<dbReference type="GO" id="GO:0003677">
    <property type="term" value="F:DNA binding"/>
    <property type="evidence" value="ECO:0007669"/>
    <property type="project" value="UniProtKB-KW"/>
</dbReference>
<dbReference type="InterPro" id="IPR050707">
    <property type="entry name" value="HTH_MetabolicPath_Reg"/>
</dbReference>
<dbReference type="PANTHER" id="PTHR30136:SF39">
    <property type="entry name" value="TRANSCRIPTIONAL REGULATORY PROTEIN"/>
    <property type="match status" value="1"/>
</dbReference>
<dbReference type="GO" id="GO:0045892">
    <property type="term" value="P:negative regulation of DNA-templated transcription"/>
    <property type="evidence" value="ECO:0007669"/>
    <property type="project" value="TreeGrafter"/>
</dbReference>
<keyword evidence="2" id="KW-0238">DNA-binding</keyword>
<evidence type="ECO:0000259" key="4">
    <source>
        <dbReference type="PROSITE" id="PS51077"/>
    </source>
</evidence>
<dbReference type="PANTHER" id="PTHR30136">
    <property type="entry name" value="HELIX-TURN-HELIX TRANSCRIPTIONAL REGULATOR, ICLR FAMILY"/>
    <property type="match status" value="1"/>
</dbReference>
<dbReference type="Proteomes" id="UP000236919">
    <property type="component" value="Unassembled WGS sequence"/>
</dbReference>
<proteinExistence type="predicted"/>
<name>A0A2S4M0T8_9HYPH</name>
<dbReference type="EMBL" id="PQFZ01000015">
    <property type="protein sequence ID" value="POR48320.1"/>
    <property type="molecule type" value="Genomic_DNA"/>
</dbReference>
<evidence type="ECO:0000259" key="5">
    <source>
        <dbReference type="PROSITE" id="PS51078"/>
    </source>
</evidence>